<comment type="subcellular location">
    <subcellularLocation>
        <location evidence="1">Secreted</location>
    </subcellularLocation>
</comment>
<feature type="domain" description="Gnk2-homologous" evidence="7">
    <location>
        <begin position="25"/>
        <end position="129"/>
    </location>
</feature>
<dbReference type="AlphaFoldDB" id="A0A7C8Z9J5"/>
<dbReference type="InterPro" id="IPR050581">
    <property type="entry name" value="CRR_secretory_protein"/>
</dbReference>
<evidence type="ECO:0000256" key="5">
    <source>
        <dbReference type="ARBA" id="ARBA00038515"/>
    </source>
</evidence>
<evidence type="ECO:0000256" key="3">
    <source>
        <dbReference type="ARBA" id="ARBA00022729"/>
    </source>
</evidence>
<dbReference type="EMBL" id="GISG01105895">
    <property type="protein sequence ID" value="MBA4637614.1"/>
    <property type="molecule type" value="Transcribed_RNA"/>
</dbReference>
<feature type="chain" id="PRO_5027663477" description="Gnk2-homologous domain-containing protein" evidence="6">
    <location>
        <begin position="24"/>
        <end position="269"/>
    </location>
</feature>
<reference evidence="8" key="2">
    <citation type="submission" date="2020-07" db="EMBL/GenBank/DDBJ databases">
        <authorList>
            <person name="Vera ALvarez R."/>
            <person name="Arias-Moreno D.M."/>
            <person name="Jimenez-Jacinto V."/>
            <person name="Jimenez-Bremont J.F."/>
            <person name="Swaminathan K."/>
            <person name="Moose S.P."/>
            <person name="Guerrero-Gonzalez M.L."/>
            <person name="Marino-Ramirez L."/>
            <person name="Landsman D."/>
            <person name="Rodriguez-Kessler M."/>
            <person name="Delgado-Sanchez P."/>
        </authorList>
    </citation>
    <scope>NUCLEOTIDE SEQUENCE</scope>
    <source>
        <tissue evidence="8">Cladode</tissue>
    </source>
</reference>
<evidence type="ECO:0000256" key="2">
    <source>
        <dbReference type="ARBA" id="ARBA00022525"/>
    </source>
</evidence>
<reference evidence="8" key="1">
    <citation type="journal article" date="2013" name="J. Plant Res.">
        <title>Effect of fungi and light on seed germination of three Opuntia species from semiarid lands of central Mexico.</title>
        <authorList>
            <person name="Delgado-Sanchez P."/>
            <person name="Jimenez-Bremont J.F."/>
            <person name="Guerrero-Gonzalez Mde L."/>
            <person name="Flores J."/>
        </authorList>
    </citation>
    <scope>NUCLEOTIDE SEQUENCE</scope>
    <source>
        <tissue evidence="8">Cladode</tissue>
    </source>
</reference>
<feature type="signal peptide" evidence="6">
    <location>
        <begin position="1"/>
        <end position="23"/>
    </location>
</feature>
<name>A0A7C8Z9J5_OPUST</name>
<proteinExistence type="inferred from homology"/>
<dbReference type="PANTHER" id="PTHR32411">
    <property type="entry name" value="CYSTEINE-RICH REPEAT SECRETORY PROTEIN 38-RELATED"/>
    <property type="match status" value="1"/>
</dbReference>
<evidence type="ECO:0000256" key="4">
    <source>
        <dbReference type="ARBA" id="ARBA00022737"/>
    </source>
</evidence>
<dbReference type="CDD" id="cd23509">
    <property type="entry name" value="Gnk2-like"/>
    <property type="match status" value="2"/>
</dbReference>
<dbReference type="Gene3D" id="3.30.430.20">
    <property type="entry name" value="Gnk2 domain, C-X8-C-X2-C motif"/>
    <property type="match status" value="2"/>
</dbReference>
<evidence type="ECO:0000256" key="6">
    <source>
        <dbReference type="SAM" id="SignalP"/>
    </source>
</evidence>
<evidence type="ECO:0000259" key="7">
    <source>
        <dbReference type="PROSITE" id="PS51473"/>
    </source>
</evidence>
<evidence type="ECO:0000313" key="8">
    <source>
        <dbReference type="EMBL" id="MBA4637614.1"/>
    </source>
</evidence>
<accession>A0A7C8Z9J5</accession>
<dbReference type="GO" id="GO:0005576">
    <property type="term" value="C:extracellular region"/>
    <property type="evidence" value="ECO:0007669"/>
    <property type="project" value="UniProtKB-SubCell"/>
</dbReference>
<keyword evidence="3 6" id="KW-0732">Signal</keyword>
<dbReference type="Pfam" id="PF01657">
    <property type="entry name" value="Stress-antifung"/>
    <property type="match status" value="2"/>
</dbReference>
<feature type="domain" description="Gnk2-homologous" evidence="7">
    <location>
        <begin position="136"/>
        <end position="242"/>
    </location>
</feature>
<evidence type="ECO:0000256" key="1">
    <source>
        <dbReference type="ARBA" id="ARBA00004613"/>
    </source>
</evidence>
<organism evidence="8">
    <name type="scientific">Opuntia streptacantha</name>
    <name type="common">Prickly pear cactus</name>
    <name type="synonym">Opuntia cardona</name>
    <dbReference type="NCBI Taxonomy" id="393608"/>
    <lineage>
        <taxon>Eukaryota</taxon>
        <taxon>Viridiplantae</taxon>
        <taxon>Streptophyta</taxon>
        <taxon>Embryophyta</taxon>
        <taxon>Tracheophyta</taxon>
        <taxon>Spermatophyta</taxon>
        <taxon>Magnoliopsida</taxon>
        <taxon>eudicotyledons</taxon>
        <taxon>Gunneridae</taxon>
        <taxon>Pentapetalae</taxon>
        <taxon>Caryophyllales</taxon>
        <taxon>Cactineae</taxon>
        <taxon>Cactaceae</taxon>
        <taxon>Opuntioideae</taxon>
        <taxon>Opuntia</taxon>
    </lineage>
</organism>
<sequence length="269" mass="29261">MASSRHFVVAHVVLFLVITSSLAYEDPAGTYCNPNSPVDPGSLLATYIGDLLASLVPACSRFATFIASSNGNDETIVYGMAQCRGDIWGKLCCLCIEAAADQIQKSCPNSSDAQIWYNHCTVGYSQHRFFGKFDTSNGVVSIRNQEDYSDPQALSDLLGSLFNELSTEAINPKGKGFAAGQANLTDSDTLYGMAQCTKDLPPFACSQCLDAAIKQSQSSCGPSKGCRVFYSACVVRYELYPFIPYGISGQVEEKLTIHHEFHKENKFMS</sequence>
<dbReference type="InterPro" id="IPR002902">
    <property type="entry name" value="GNK2"/>
</dbReference>
<protein>
    <recommendedName>
        <fullName evidence="7">Gnk2-homologous domain-containing protein</fullName>
    </recommendedName>
</protein>
<dbReference type="PANTHER" id="PTHR32411:SF55">
    <property type="entry name" value="CYSTEINE-RICH REPEAT SECRETORY PROTEIN 55"/>
    <property type="match status" value="1"/>
</dbReference>
<dbReference type="InterPro" id="IPR038408">
    <property type="entry name" value="GNK2_sf"/>
</dbReference>
<keyword evidence="4" id="KW-0677">Repeat</keyword>
<dbReference type="PROSITE" id="PS51473">
    <property type="entry name" value="GNK2"/>
    <property type="match status" value="2"/>
</dbReference>
<keyword evidence="2" id="KW-0964">Secreted</keyword>
<comment type="similarity">
    <text evidence="5">Belongs to the cysteine-rich repeat secretory protein family.</text>
</comment>